<organism evidence="4 5">
    <name type="scientific">Novosphingobium anseongense</name>
    <dbReference type="NCBI Taxonomy" id="3133436"/>
    <lineage>
        <taxon>Bacteria</taxon>
        <taxon>Pseudomonadati</taxon>
        <taxon>Pseudomonadota</taxon>
        <taxon>Alphaproteobacteria</taxon>
        <taxon>Sphingomonadales</taxon>
        <taxon>Sphingomonadaceae</taxon>
        <taxon>Novosphingobium</taxon>
    </lineage>
</organism>
<dbReference type="SUPFAM" id="SSF55874">
    <property type="entry name" value="ATPase domain of HSP90 chaperone/DNA topoisomerase II/histidine kinase"/>
    <property type="match status" value="1"/>
</dbReference>
<dbReference type="InterPro" id="IPR003594">
    <property type="entry name" value="HATPase_dom"/>
</dbReference>
<keyword evidence="4" id="KW-0418">Kinase</keyword>
<dbReference type="PANTHER" id="PTHR34220">
    <property type="entry name" value="SENSOR HISTIDINE KINASE YPDA"/>
    <property type="match status" value="1"/>
</dbReference>
<keyword evidence="4" id="KW-0808">Transferase</keyword>
<feature type="transmembrane region" description="Helical" evidence="2">
    <location>
        <begin position="6"/>
        <end position="23"/>
    </location>
</feature>
<dbReference type="RefSeq" id="WP_339588985.1">
    <property type="nucleotide sequence ID" value="NZ_JBBHJZ010000005.1"/>
</dbReference>
<dbReference type="Pfam" id="PF06580">
    <property type="entry name" value="His_kinase"/>
    <property type="match status" value="1"/>
</dbReference>
<feature type="coiled-coil region" evidence="1">
    <location>
        <begin position="97"/>
        <end position="131"/>
    </location>
</feature>
<keyword evidence="1" id="KW-0175">Coiled coil</keyword>
<keyword evidence="2" id="KW-0472">Membrane</keyword>
<keyword evidence="5" id="KW-1185">Reference proteome</keyword>
<evidence type="ECO:0000259" key="3">
    <source>
        <dbReference type="PROSITE" id="PS50109"/>
    </source>
</evidence>
<dbReference type="PROSITE" id="PS50109">
    <property type="entry name" value="HIS_KIN"/>
    <property type="match status" value="1"/>
</dbReference>
<dbReference type="InterPro" id="IPR010559">
    <property type="entry name" value="Sig_transdc_His_kin_internal"/>
</dbReference>
<feature type="domain" description="Histidine kinase" evidence="3">
    <location>
        <begin position="227"/>
        <end position="319"/>
    </location>
</feature>
<dbReference type="EMBL" id="JBBHJZ010000005">
    <property type="protein sequence ID" value="MEJ5979045.1"/>
    <property type="molecule type" value="Genomic_DNA"/>
</dbReference>
<evidence type="ECO:0000256" key="1">
    <source>
        <dbReference type="SAM" id="Coils"/>
    </source>
</evidence>
<feature type="transmembrane region" description="Helical" evidence="2">
    <location>
        <begin position="35"/>
        <end position="60"/>
    </location>
</feature>
<dbReference type="GO" id="GO:0016301">
    <property type="term" value="F:kinase activity"/>
    <property type="evidence" value="ECO:0007669"/>
    <property type="project" value="UniProtKB-KW"/>
</dbReference>
<sequence length="329" mass="35444">MIISLVHLCIVGSLLSAGVYLAVRAVRERGRPIRFAVVGAAVVAAALLLAMSEALISQILDHYFPHAARPAPFVFRVSNAFAALVWEFALLGTAFSLLDATNLARERERELAQARETASKAEAAASAARLAALRYQLNPHFLFNTLNAISSLIVTREYGPADAMLGKLSEFLRATLADSADALIPLEDELATLQHYLEIESVRFGERLEVAFVCPSELNDALVPSFVLQPLVENAIKYAVAPSAEPVAISIEAAVDGKRLVVFVEDDGAGGESSAKPGTGVGIANVRQRLHTLYGNEGTLETAQRERGFVSILRMPLTRRFVQAAEHVA</sequence>
<feature type="transmembrane region" description="Helical" evidence="2">
    <location>
        <begin position="80"/>
        <end position="98"/>
    </location>
</feature>
<keyword evidence="2" id="KW-0812">Transmembrane</keyword>
<dbReference type="Gene3D" id="3.30.565.10">
    <property type="entry name" value="Histidine kinase-like ATPase, C-terminal domain"/>
    <property type="match status" value="1"/>
</dbReference>
<keyword evidence="2" id="KW-1133">Transmembrane helix</keyword>
<dbReference type="PANTHER" id="PTHR34220:SF9">
    <property type="entry name" value="SIGNAL TRANSDUCTION HISTIDINE KINASE INTERNAL REGION DOMAIN-CONTAINING PROTEIN"/>
    <property type="match status" value="1"/>
</dbReference>
<evidence type="ECO:0000313" key="4">
    <source>
        <dbReference type="EMBL" id="MEJ5979045.1"/>
    </source>
</evidence>
<name>A0ABU8S145_9SPHN</name>
<evidence type="ECO:0000256" key="2">
    <source>
        <dbReference type="SAM" id="Phobius"/>
    </source>
</evidence>
<protein>
    <submittedName>
        <fullName evidence="4">Histidine kinase</fullName>
    </submittedName>
</protein>
<dbReference type="Pfam" id="PF02518">
    <property type="entry name" value="HATPase_c"/>
    <property type="match status" value="1"/>
</dbReference>
<gene>
    <name evidence="4" type="ORF">WG901_20500</name>
</gene>
<dbReference type="InterPro" id="IPR036890">
    <property type="entry name" value="HATPase_C_sf"/>
</dbReference>
<comment type="caution">
    <text evidence="4">The sequence shown here is derived from an EMBL/GenBank/DDBJ whole genome shotgun (WGS) entry which is preliminary data.</text>
</comment>
<dbReference type="InterPro" id="IPR050640">
    <property type="entry name" value="Bact_2-comp_sensor_kinase"/>
</dbReference>
<dbReference type="InterPro" id="IPR005467">
    <property type="entry name" value="His_kinase_dom"/>
</dbReference>
<evidence type="ECO:0000313" key="5">
    <source>
        <dbReference type="Proteomes" id="UP001361239"/>
    </source>
</evidence>
<dbReference type="Proteomes" id="UP001361239">
    <property type="component" value="Unassembled WGS sequence"/>
</dbReference>
<reference evidence="4 5" key="1">
    <citation type="submission" date="2024-03" db="EMBL/GenBank/DDBJ databases">
        <authorList>
            <person name="Jo J.-H."/>
        </authorList>
    </citation>
    <scope>NUCLEOTIDE SEQUENCE [LARGE SCALE GENOMIC DNA]</scope>
    <source>
        <strain evidence="4 5">PS1R-30</strain>
    </source>
</reference>
<proteinExistence type="predicted"/>
<accession>A0ABU8S145</accession>